<organism evidence="2 3">
    <name type="scientific">Variovorax ginsengisoli</name>
    <dbReference type="NCBI Taxonomy" id="363844"/>
    <lineage>
        <taxon>Bacteria</taxon>
        <taxon>Pseudomonadati</taxon>
        <taxon>Pseudomonadota</taxon>
        <taxon>Betaproteobacteria</taxon>
        <taxon>Burkholderiales</taxon>
        <taxon>Comamonadaceae</taxon>
        <taxon>Variovorax</taxon>
    </lineage>
</organism>
<evidence type="ECO:0000313" key="2">
    <source>
        <dbReference type="EMBL" id="MDO1535632.1"/>
    </source>
</evidence>
<comment type="caution">
    <text evidence="2">The sequence shown here is derived from an EMBL/GenBank/DDBJ whole genome shotgun (WGS) entry which is preliminary data.</text>
</comment>
<reference evidence="2" key="1">
    <citation type="submission" date="2023-06" db="EMBL/GenBank/DDBJ databases">
        <authorList>
            <person name="Jiang Y."/>
            <person name="Liu Q."/>
        </authorList>
    </citation>
    <scope>NUCLEOTIDE SEQUENCE</scope>
    <source>
        <strain evidence="2">CGMCC 1.12090</strain>
    </source>
</reference>
<name>A0ABT8S9N9_9BURK</name>
<dbReference type="RefSeq" id="WP_301813408.1">
    <property type="nucleotide sequence ID" value="NZ_JAUJZH010000021.1"/>
</dbReference>
<protein>
    <submittedName>
        <fullName evidence="2">Uncharacterized protein</fullName>
    </submittedName>
</protein>
<evidence type="ECO:0000313" key="3">
    <source>
        <dbReference type="Proteomes" id="UP001169027"/>
    </source>
</evidence>
<proteinExistence type="predicted"/>
<feature type="transmembrane region" description="Helical" evidence="1">
    <location>
        <begin position="34"/>
        <end position="52"/>
    </location>
</feature>
<gene>
    <name evidence="2" type="ORF">Q2T77_25440</name>
</gene>
<dbReference type="Proteomes" id="UP001169027">
    <property type="component" value="Unassembled WGS sequence"/>
</dbReference>
<feature type="transmembrane region" description="Helical" evidence="1">
    <location>
        <begin position="73"/>
        <end position="93"/>
    </location>
</feature>
<keyword evidence="1" id="KW-1133">Transmembrane helix</keyword>
<keyword evidence="1" id="KW-0472">Membrane</keyword>
<sequence length="101" mass="10937">MDLGSIKSRTELLLITAGWLWTFSLAGFNRPAQAWHMAVAAAIGLALSLGFRRAVMGFFRADLDNLGDRITDAYLWTIVAFVIGLVAAGYVLAGGPVPFRH</sequence>
<accession>A0ABT8S9N9</accession>
<feature type="transmembrane region" description="Helical" evidence="1">
    <location>
        <begin position="12"/>
        <end position="28"/>
    </location>
</feature>
<keyword evidence="1" id="KW-0812">Transmembrane</keyword>
<dbReference type="EMBL" id="JAUKVY010000021">
    <property type="protein sequence ID" value="MDO1535632.1"/>
    <property type="molecule type" value="Genomic_DNA"/>
</dbReference>
<keyword evidence="3" id="KW-1185">Reference proteome</keyword>
<evidence type="ECO:0000256" key="1">
    <source>
        <dbReference type="SAM" id="Phobius"/>
    </source>
</evidence>